<dbReference type="SMART" id="SM00825">
    <property type="entry name" value="PKS_KS"/>
    <property type="match status" value="1"/>
</dbReference>
<dbReference type="PANTHER" id="PTHR11712:SF336">
    <property type="entry name" value="3-OXOACYL-[ACYL-CARRIER-PROTEIN] SYNTHASE, MITOCHONDRIAL"/>
    <property type="match status" value="1"/>
</dbReference>
<keyword evidence="5" id="KW-0275">Fatty acid biosynthesis</keyword>
<keyword evidence="4 6" id="KW-0808">Transferase</keyword>
<dbReference type="PANTHER" id="PTHR11712">
    <property type="entry name" value="POLYKETIDE SYNTHASE-RELATED"/>
    <property type="match status" value="1"/>
</dbReference>
<dbReference type="Gene3D" id="3.40.47.10">
    <property type="match status" value="2"/>
</dbReference>
<organism evidence="8 9">
    <name type="scientific">Mycolicibacterium rufum</name>
    <dbReference type="NCBI Taxonomy" id="318424"/>
    <lineage>
        <taxon>Bacteria</taxon>
        <taxon>Bacillati</taxon>
        <taxon>Actinomycetota</taxon>
        <taxon>Actinomycetes</taxon>
        <taxon>Mycobacteriales</taxon>
        <taxon>Mycobacteriaceae</taxon>
        <taxon>Mycolicibacterium</taxon>
    </lineage>
</organism>
<protein>
    <submittedName>
        <fullName evidence="8">KasA/KasB family beta-ketoacyl-ACP synthase</fullName>
    </submittedName>
</protein>
<gene>
    <name evidence="8" type="ORF">MJO55_26740</name>
</gene>
<keyword evidence="3" id="KW-0444">Lipid biosynthesis</keyword>
<evidence type="ECO:0000313" key="8">
    <source>
        <dbReference type="EMBL" id="ULP36723.1"/>
    </source>
</evidence>
<name>A0ABY3UDX6_9MYCO</name>
<evidence type="ECO:0000256" key="2">
    <source>
        <dbReference type="ARBA" id="ARBA00008467"/>
    </source>
</evidence>
<proteinExistence type="inferred from homology"/>
<evidence type="ECO:0000256" key="1">
    <source>
        <dbReference type="ARBA" id="ARBA00004796"/>
    </source>
</evidence>
<comment type="similarity">
    <text evidence="2 6">Belongs to the thiolase-like superfamily. Beta-ketoacyl-ACP synthases family.</text>
</comment>
<dbReference type="InterPro" id="IPR000794">
    <property type="entry name" value="Beta-ketoacyl_synthase"/>
</dbReference>
<evidence type="ECO:0000256" key="5">
    <source>
        <dbReference type="ARBA" id="ARBA00023160"/>
    </source>
</evidence>
<dbReference type="NCBIfam" id="NF005916">
    <property type="entry name" value="PRK07910.1"/>
    <property type="match status" value="1"/>
</dbReference>
<comment type="pathway">
    <text evidence="1">Lipid metabolism; mycolic acid biosynthesis.</text>
</comment>
<dbReference type="InterPro" id="IPR014031">
    <property type="entry name" value="Ketoacyl_synth_C"/>
</dbReference>
<accession>A0ABY3UDX6</accession>
<evidence type="ECO:0000256" key="6">
    <source>
        <dbReference type="RuleBase" id="RU003694"/>
    </source>
</evidence>
<dbReference type="Proteomes" id="UP001055159">
    <property type="component" value="Chromosome"/>
</dbReference>
<dbReference type="InterPro" id="IPR014030">
    <property type="entry name" value="Ketoacyl_synth_N"/>
</dbReference>
<keyword evidence="5" id="KW-0276">Fatty acid metabolism</keyword>
<evidence type="ECO:0000313" key="9">
    <source>
        <dbReference type="Proteomes" id="UP001055159"/>
    </source>
</evidence>
<dbReference type="SUPFAM" id="SSF53901">
    <property type="entry name" value="Thiolase-like"/>
    <property type="match status" value="2"/>
</dbReference>
<keyword evidence="9" id="KW-1185">Reference proteome</keyword>
<dbReference type="Pfam" id="PF00109">
    <property type="entry name" value="ketoacyl-synt"/>
    <property type="match status" value="1"/>
</dbReference>
<evidence type="ECO:0000256" key="4">
    <source>
        <dbReference type="ARBA" id="ARBA00022679"/>
    </source>
</evidence>
<dbReference type="RefSeq" id="WP_043413813.1">
    <property type="nucleotide sequence ID" value="NZ_CP092427.2"/>
</dbReference>
<feature type="domain" description="Ketosynthase family 3 (KS3)" evidence="7">
    <location>
        <begin position="6"/>
        <end position="415"/>
    </location>
</feature>
<evidence type="ECO:0000259" key="7">
    <source>
        <dbReference type="PROSITE" id="PS52004"/>
    </source>
</evidence>
<evidence type="ECO:0000256" key="3">
    <source>
        <dbReference type="ARBA" id="ARBA00022516"/>
    </source>
</evidence>
<reference evidence="8" key="1">
    <citation type="submission" date="2022-08" db="EMBL/GenBank/DDBJ databases">
        <title>Whole genome sequencing of non-tuberculosis mycobacteria type-strains.</title>
        <authorList>
            <person name="Igarashi Y."/>
            <person name="Osugi A."/>
            <person name="Mitarai S."/>
        </authorList>
    </citation>
    <scope>NUCLEOTIDE SEQUENCE</scope>
    <source>
        <strain evidence="8">JCM 16372</strain>
    </source>
</reference>
<dbReference type="InterPro" id="IPR020841">
    <property type="entry name" value="PKS_Beta-ketoAc_synthase_dom"/>
</dbReference>
<dbReference type="PROSITE" id="PS52004">
    <property type="entry name" value="KS3_2"/>
    <property type="match status" value="1"/>
</dbReference>
<dbReference type="InterPro" id="IPR016039">
    <property type="entry name" value="Thiolase-like"/>
</dbReference>
<dbReference type="EMBL" id="CP092427">
    <property type="protein sequence ID" value="ULP36723.1"/>
    <property type="molecule type" value="Genomic_DNA"/>
</dbReference>
<dbReference type="CDD" id="cd00834">
    <property type="entry name" value="KAS_I_II"/>
    <property type="match status" value="1"/>
</dbReference>
<keyword evidence="5" id="KW-0443">Lipid metabolism</keyword>
<dbReference type="Pfam" id="PF02801">
    <property type="entry name" value="Ketoacyl-synt_C"/>
    <property type="match status" value="1"/>
</dbReference>
<sequence>MTRAERPAVVVTAVSATTALAADAEETWEALRNGKSGITSIKDELTTPFLEGLELPVTIGGRLLEDFDSQLNRVEIRRLSYMQKMALLLNRRLWAAAGSPEVDTRRLLVSVSHAYGSTLDLWTGYEEFKARGLRAISPLAVQMHMPNAPAAAVGLDRQAKAGVIAPTSGDASGASAIAEAWRLIALGEADVAICGGVESRIEPLPIVAFDNMGLMSHRNTDPAAACRPFDRDRDGMVFGEAGALLLLETEEHAAARGATILGRLLGVGTTSDTVDMIEPDPSGELAAAAFSRALQLAGLAAADVDVVTAHAAGTRAGDLAEARAIHTALGGHRPAVTAPKGALGHSMGASGAVGAVITVQSLRDGVVAPTLNHENADPDVDLDVVAGAERSGDYRYAVSNTLGFGGHNVSLVFAKS</sequence>